<name>A0ABT6PCM7_9STRE</name>
<protein>
    <submittedName>
        <fullName evidence="3">Helix-turn-helix transcriptional regulator</fullName>
    </submittedName>
</protein>
<reference evidence="3" key="1">
    <citation type="submission" date="2023-04" db="EMBL/GenBank/DDBJ databases">
        <title>A new Streptococcus species isolated from the patient with bacteremia.</title>
        <authorList>
            <person name="Chen Y.-S."/>
            <person name="Lee C.-Y."/>
            <person name="Chan C.-K."/>
        </authorList>
    </citation>
    <scope>NUCLEOTIDE SEQUENCE</scope>
    <source>
        <strain evidence="3">ST22-14</strain>
    </source>
</reference>
<dbReference type="Gene3D" id="1.10.260.40">
    <property type="entry name" value="lambda repressor-like DNA-binding domains"/>
    <property type="match status" value="1"/>
</dbReference>
<evidence type="ECO:0000259" key="2">
    <source>
        <dbReference type="PROSITE" id="PS50943"/>
    </source>
</evidence>
<dbReference type="Pfam" id="PF01381">
    <property type="entry name" value="HTH_3"/>
    <property type="match status" value="1"/>
</dbReference>
<evidence type="ECO:0000256" key="1">
    <source>
        <dbReference type="ARBA" id="ARBA00023125"/>
    </source>
</evidence>
<keyword evidence="1" id="KW-0238">DNA-binding</keyword>
<accession>A0ABT6PCM7</accession>
<evidence type="ECO:0000313" key="3">
    <source>
        <dbReference type="EMBL" id="MDI1473739.1"/>
    </source>
</evidence>
<feature type="domain" description="HTH cro/C1-type" evidence="2">
    <location>
        <begin position="8"/>
        <end position="62"/>
    </location>
</feature>
<comment type="caution">
    <text evidence="3">The sequence shown here is derived from an EMBL/GenBank/DDBJ whole genome shotgun (WGS) entry which is preliminary data.</text>
</comment>
<dbReference type="SUPFAM" id="SSF47413">
    <property type="entry name" value="lambda repressor-like DNA-binding domains"/>
    <property type="match status" value="1"/>
</dbReference>
<dbReference type="PROSITE" id="PS50943">
    <property type="entry name" value="HTH_CROC1"/>
    <property type="match status" value="1"/>
</dbReference>
<dbReference type="SMART" id="SM00530">
    <property type="entry name" value="HTH_XRE"/>
    <property type="match status" value="1"/>
</dbReference>
<gene>
    <name evidence="3" type="ORF">QEZ38_03410</name>
</gene>
<dbReference type="Proteomes" id="UP001160991">
    <property type="component" value="Unassembled WGS sequence"/>
</dbReference>
<dbReference type="PANTHER" id="PTHR46558">
    <property type="entry name" value="TRACRIPTIONAL REGULATORY PROTEIN-RELATED-RELATED"/>
    <property type="match status" value="1"/>
</dbReference>
<sequence length="139" mass="16322">MVSVSMALRLHREMYNKSKEDLAKYLGIQPKAYARYETGEREPSLEKLYKLGMLYNCKVDDFFNVEENFSVDRDEVMSTKDLDNLGCHHQFSHGLVTMLTEGKSHEEMIRFIKDDKTKYVLKSEVKQYLLNLADKIDKN</sequence>
<dbReference type="RefSeq" id="WP_281335037.1">
    <property type="nucleotide sequence ID" value="NZ_JARZZP010000005.1"/>
</dbReference>
<dbReference type="InterPro" id="IPR001387">
    <property type="entry name" value="Cro/C1-type_HTH"/>
</dbReference>
<proteinExistence type="predicted"/>
<dbReference type="PANTHER" id="PTHR46558:SF4">
    <property type="entry name" value="DNA-BIDING PHAGE PROTEIN"/>
    <property type="match status" value="1"/>
</dbReference>
<dbReference type="InterPro" id="IPR010982">
    <property type="entry name" value="Lambda_DNA-bd_dom_sf"/>
</dbReference>
<dbReference type="EMBL" id="JARZZP010000005">
    <property type="protein sequence ID" value="MDI1473739.1"/>
    <property type="molecule type" value="Genomic_DNA"/>
</dbReference>
<organism evidence="3 4">
    <name type="scientific">Streptococcus taonis</name>
    <dbReference type="NCBI Taxonomy" id="3041623"/>
    <lineage>
        <taxon>Bacteria</taxon>
        <taxon>Bacillati</taxon>
        <taxon>Bacillota</taxon>
        <taxon>Bacilli</taxon>
        <taxon>Lactobacillales</taxon>
        <taxon>Streptococcaceae</taxon>
        <taxon>Streptococcus</taxon>
    </lineage>
</organism>
<evidence type="ECO:0000313" key="4">
    <source>
        <dbReference type="Proteomes" id="UP001160991"/>
    </source>
</evidence>
<dbReference type="CDD" id="cd00093">
    <property type="entry name" value="HTH_XRE"/>
    <property type="match status" value="1"/>
</dbReference>
<keyword evidence="4" id="KW-1185">Reference proteome</keyword>